<gene>
    <name evidence="1" type="ORF">PF008_g11722</name>
</gene>
<name>A0A6G0RQ50_9STRA</name>
<evidence type="ECO:0000313" key="1">
    <source>
        <dbReference type="EMBL" id="KAE9339132.1"/>
    </source>
</evidence>
<reference evidence="1 2" key="1">
    <citation type="submission" date="2018-09" db="EMBL/GenBank/DDBJ databases">
        <title>Genomic investigation of the strawberry pathogen Phytophthora fragariae indicates pathogenicity is determined by transcriptional variation in three key races.</title>
        <authorList>
            <person name="Adams T.M."/>
            <person name="Armitage A.D."/>
            <person name="Sobczyk M.K."/>
            <person name="Bates H.J."/>
            <person name="Dunwell J.M."/>
            <person name="Nellist C.F."/>
            <person name="Harrison R.J."/>
        </authorList>
    </citation>
    <scope>NUCLEOTIDE SEQUENCE [LARGE SCALE GENOMIC DNA]</scope>
    <source>
        <strain evidence="1 2">NOV-77</strain>
    </source>
</reference>
<dbReference type="AlphaFoldDB" id="A0A6G0RQ50"/>
<dbReference type="EMBL" id="QXFY01000636">
    <property type="protein sequence ID" value="KAE9339132.1"/>
    <property type="molecule type" value="Genomic_DNA"/>
</dbReference>
<protein>
    <submittedName>
        <fullName evidence="1">Uncharacterized protein</fullName>
    </submittedName>
</protein>
<dbReference type="Proteomes" id="UP000486351">
    <property type="component" value="Unassembled WGS sequence"/>
</dbReference>
<sequence>MRSGLKDKRNIEIADELKALNENGVGAVEVPPIGSHVLHTKRVFKTKTDADGAVERFTARLVAFKNKSVRH</sequence>
<comment type="caution">
    <text evidence="1">The sequence shown here is derived from an EMBL/GenBank/DDBJ whole genome shotgun (WGS) entry which is preliminary data.</text>
</comment>
<proteinExistence type="predicted"/>
<accession>A0A6G0RQ50</accession>
<organism evidence="1 2">
    <name type="scientific">Phytophthora fragariae</name>
    <dbReference type="NCBI Taxonomy" id="53985"/>
    <lineage>
        <taxon>Eukaryota</taxon>
        <taxon>Sar</taxon>
        <taxon>Stramenopiles</taxon>
        <taxon>Oomycota</taxon>
        <taxon>Peronosporomycetes</taxon>
        <taxon>Peronosporales</taxon>
        <taxon>Peronosporaceae</taxon>
        <taxon>Phytophthora</taxon>
    </lineage>
</organism>
<evidence type="ECO:0000313" key="2">
    <source>
        <dbReference type="Proteomes" id="UP000486351"/>
    </source>
</evidence>